<gene>
    <name evidence="1" type="ORF">M5J06_06775</name>
</gene>
<reference evidence="1 2" key="1">
    <citation type="submission" date="2022-05" db="EMBL/GenBank/DDBJ databases">
        <title>Corynebacterium sp. B5-R-101 sp. nov., isolated from human feces.</title>
        <authorList>
            <person name="Shamsuzzaman M."/>
            <person name="Dahal R.H."/>
        </authorList>
    </citation>
    <scope>NUCLEOTIDE SEQUENCE [LARGE SCALE GENOMIC DNA]</scope>
    <source>
        <strain evidence="1 2">B5-R-101</strain>
    </source>
</reference>
<protein>
    <submittedName>
        <fullName evidence="1">Uncharacterized protein</fullName>
    </submittedName>
</protein>
<keyword evidence="2" id="KW-1185">Reference proteome</keyword>
<dbReference type="Proteomes" id="UP001203579">
    <property type="component" value="Unassembled WGS sequence"/>
</dbReference>
<proteinExistence type="predicted"/>
<dbReference type="RefSeq" id="WP_180952019.1">
    <property type="nucleotide sequence ID" value="NZ_JAMFTR010000004.1"/>
</dbReference>
<organism evidence="1 2">
    <name type="scientific">Corynebacterium intestinale</name>
    <dbReference type="NCBI Taxonomy" id="2943492"/>
    <lineage>
        <taxon>Bacteria</taxon>
        <taxon>Bacillati</taxon>
        <taxon>Actinomycetota</taxon>
        <taxon>Actinomycetes</taxon>
        <taxon>Mycobacteriales</taxon>
        <taxon>Corynebacteriaceae</taxon>
        <taxon>Corynebacterium</taxon>
    </lineage>
</organism>
<dbReference type="EMBL" id="JAMKFF010000004">
    <property type="protein sequence ID" value="MCL8493834.1"/>
    <property type="molecule type" value="Genomic_DNA"/>
</dbReference>
<sequence>MKPSGNRLVVYTIGRTMETGRTITGASEVGRLTITEDTPLVAIGEGPDCG</sequence>
<evidence type="ECO:0000313" key="1">
    <source>
        <dbReference type="EMBL" id="MCL8493834.1"/>
    </source>
</evidence>
<evidence type="ECO:0000313" key="2">
    <source>
        <dbReference type="Proteomes" id="UP001203579"/>
    </source>
</evidence>
<comment type="caution">
    <text evidence="1">The sequence shown here is derived from an EMBL/GenBank/DDBJ whole genome shotgun (WGS) entry which is preliminary data.</text>
</comment>
<name>A0ABT0TAX0_9CORY</name>
<accession>A0ABT0TAX0</accession>